<feature type="compositionally biased region" description="Polar residues" evidence="1">
    <location>
        <begin position="9"/>
        <end position="22"/>
    </location>
</feature>
<protein>
    <submittedName>
        <fullName evidence="2">Uncharacterized protein</fullName>
    </submittedName>
</protein>
<organism evidence="2 3">
    <name type="scientific">Neisseria mucosa</name>
    <dbReference type="NCBI Taxonomy" id="488"/>
    <lineage>
        <taxon>Bacteria</taxon>
        <taxon>Pseudomonadati</taxon>
        <taxon>Pseudomonadota</taxon>
        <taxon>Betaproteobacteria</taxon>
        <taxon>Neisseriales</taxon>
        <taxon>Neisseriaceae</taxon>
        <taxon>Neisseria</taxon>
    </lineage>
</organism>
<feature type="region of interest" description="Disordered" evidence="1">
    <location>
        <begin position="1"/>
        <end position="26"/>
    </location>
</feature>
<name>A0ABM6JAL2_NEIMU</name>
<evidence type="ECO:0000256" key="1">
    <source>
        <dbReference type="SAM" id="MobiDB-lite"/>
    </source>
</evidence>
<keyword evidence="3" id="KW-1185">Reference proteome</keyword>
<accession>A0ABM6JAL2</accession>
<feature type="region of interest" description="Disordered" evidence="1">
    <location>
        <begin position="76"/>
        <end position="98"/>
    </location>
</feature>
<feature type="compositionally biased region" description="Basic and acidic residues" evidence="1">
    <location>
        <begin position="76"/>
        <end position="88"/>
    </location>
</feature>
<evidence type="ECO:0000313" key="2">
    <source>
        <dbReference type="EMBL" id="ARC50524.1"/>
    </source>
</evidence>
<proteinExistence type="predicted"/>
<gene>
    <name evidence="2" type="ORF">A6J88_03970</name>
</gene>
<dbReference type="Proteomes" id="UP000191272">
    <property type="component" value="Chromosome"/>
</dbReference>
<sequence>MGYAHDHTASNTTRSSENTASTKLKRMQRVLLKPKYRFQTTVEAKSQAKPTLQLNYFWLLCHLEFPRQLIPLSPRERARERAQHKPESQFRGQSPRYDSCYKTRFARFQTT</sequence>
<dbReference type="EMBL" id="CP020452">
    <property type="protein sequence ID" value="ARC50524.1"/>
    <property type="molecule type" value="Genomic_DNA"/>
</dbReference>
<reference evidence="3" key="1">
    <citation type="submission" date="2017-03" db="EMBL/GenBank/DDBJ databases">
        <title>FDA dAtabase for Regulatory Grade micrObial Sequences (FDA-ARGOS): Supporting development and validation of Infectious Disease Dx tests.</title>
        <authorList>
            <person name="Campos J."/>
            <person name="Goldberg B."/>
            <person name="Tallon L."/>
            <person name="Sadzewicz L."/>
            <person name="Sengamalay N."/>
            <person name="Ott S."/>
            <person name="Godinez A."/>
            <person name="Nagaraj S."/>
            <person name="Vyas G."/>
            <person name="Aluvathingal J."/>
            <person name="Nadendla S."/>
            <person name="Geyer C."/>
            <person name="Nandy P."/>
            <person name="Hobson J."/>
            <person name="Sichtig H."/>
        </authorList>
    </citation>
    <scope>NUCLEOTIDE SEQUENCE [LARGE SCALE GENOMIC DNA]</scope>
    <source>
        <strain evidence="3">FDAARGOS_260</strain>
    </source>
</reference>
<evidence type="ECO:0000313" key="3">
    <source>
        <dbReference type="Proteomes" id="UP000191272"/>
    </source>
</evidence>